<dbReference type="PANTHER" id="PTHR43877">
    <property type="entry name" value="AMINOALKYLPHOSPHONATE N-ACETYLTRANSFERASE-RELATED-RELATED"/>
    <property type="match status" value="1"/>
</dbReference>
<evidence type="ECO:0000313" key="4">
    <source>
        <dbReference type="EMBL" id="MBB2202737.1"/>
    </source>
</evidence>
<evidence type="ECO:0000313" key="5">
    <source>
        <dbReference type="Proteomes" id="UP000578030"/>
    </source>
</evidence>
<evidence type="ECO:0000256" key="2">
    <source>
        <dbReference type="ARBA" id="ARBA00023315"/>
    </source>
</evidence>
<dbReference type="SUPFAM" id="SSF55729">
    <property type="entry name" value="Acyl-CoA N-acyltransferases (Nat)"/>
    <property type="match status" value="1"/>
</dbReference>
<name>A0A7W4K9C8_9PROT</name>
<dbReference type="EMBL" id="JABEQM010000013">
    <property type="protein sequence ID" value="MBB2202737.1"/>
    <property type="molecule type" value="Genomic_DNA"/>
</dbReference>
<keyword evidence="2" id="KW-0012">Acyltransferase</keyword>
<dbReference type="AlphaFoldDB" id="A0A7W4K9C8"/>
<dbReference type="RefSeq" id="WP_182960391.1">
    <property type="nucleotide sequence ID" value="NZ_JABEQM010000013.1"/>
</dbReference>
<dbReference type="GO" id="GO:0016747">
    <property type="term" value="F:acyltransferase activity, transferring groups other than amino-acyl groups"/>
    <property type="evidence" value="ECO:0007669"/>
    <property type="project" value="InterPro"/>
</dbReference>
<comment type="caution">
    <text evidence="4">The sequence shown here is derived from an EMBL/GenBank/DDBJ whole genome shotgun (WGS) entry which is preliminary data.</text>
</comment>
<keyword evidence="5" id="KW-1185">Reference proteome</keyword>
<evidence type="ECO:0000256" key="1">
    <source>
        <dbReference type="ARBA" id="ARBA00022679"/>
    </source>
</evidence>
<dbReference type="CDD" id="cd04301">
    <property type="entry name" value="NAT_SF"/>
    <property type="match status" value="1"/>
</dbReference>
<reference evidence="4 5" key="1">
    <citation type="submission" date="2020-04" db="EMBL/GenBank/DDBJ databases">
        <title>Description of novel Gluconacetobacter.</title>
        <authorList>
            <person name="Sombolestani A."/>
        </authorList>
    </citation>
    <scope>NUCLEOTIDE SEQUENCE [LARGE SCALE GENOMIC DNA]</scope>
    <source>
        <strain evidence="4 5">LMG 27802</strain>
    </source>
</reference>
<dbReference type="InterPro" id="IPR050832">
    <property type="entry name" value="Bact_Acetyltransf"/>
</dbReference>
<gene>
    <name evidence="4" type="ORF">HLH28_14365</name>
</gene>
<protein>
    <submittedName>
        <fullName evidence="4">GNAT family N-acetyltransferase</fullName>
    </submittedName>
</protein>
<keyword evidence="1 4" id="KW-0808">Transferase</keyword>
<proteinExistence type="predicted"/>
<evidence type="ECO:0000259" key="3">
    <source>
        <dbReference type="PROSITE" id="PS51186"/>
    </source>
</evidence>
<organism evidence="4 5">
    <name type="scientific">Gluconacetobacter tumulisoli</name>
    <dbReference type="NCBI Taxonomy" id="1286189"/>
    <lineage>
        <taxon>Bacteria</taxon>
        <taxon>Pseudomonadati</taxon>
        <taxon>Pseudomonadota</taxon>
        <taxon>Alphaproteobacteria</taxon>
        <taxon>Acetobacterales</taxon>
        <taxon>Acetobacteraceae</taxon>
        <taxon>Gluconacetobacter</taxon>
    </lineage>
</organism>
<dbReference type="Pfam" id="PF00583">
    <property type="entry name" value="Acetyltransf_1"/>
    <property type="match status" value="1"/>
</dbReference>
<dbReference type="PROSITE" id="PS51186">
    <property type="entry name" value="GNAT"/>
    <property type="match status" value="1"/>
</dbReference>
<dbReference type="InterPro" id="IPR000182">
    <property type="entry name" value="GNAT_dom"/>
</dbReference>
<sequence>MQNIDVRGFQAGDLETVAQLWRSSALSTGLAPESEPSLAEYQDRLARESRCAWSIHVACNGSEIVGFLAFERQRSWLRQLFVSPAMKGAGVGTVLLTVAKREMPAGFRLRTSADNHPARRFYERRGLRMDGQFPHETLGFMTVRYRWP</sequence>
<dbReference type="Proteomes" id="UP000578030">
    <property type="component" value="Unassembled WGS sequence"/>
</dbReference>
<dbReference type="InterPro" id="IPR016181">
    <property type="entry name" value="Acyl_CoA_acyltransferase"/>
</dbReference>
<feature type="domain" description="N-acetyltransferase" evidence="3">
    <location>
        <begin position="4"/>
        <end position="148"/>
    </location>
</feature>
<accession>A0A7W4K9C8</accession>
<dbReference type="Gene3D" id="3.40.630.30">
    <property type="match status" value="1"/>
</dbReference>